<dbReference type="EMBL" id="JYDL01000041">
    <property type="protein sequence ID" value="KRX21185.1"/>
    <property type="molecule type" value="Genomic_DNA"/>
</dbReference>
<dbReference type="AlphaFoldDB" id="A0A0V0S392"/>
<accession>A0A0V0S392</accession>
<protein>
    <submittedName>
        <fullName evidence="1">Uncharacterized protein</fullName>
    </submittedName>
</protein>
<evidence type="ECO:0000313" key="1">
    <source>
        <dbReference type="EMBL" id="KRX21185.1"/>
    </source>
</evidence>
<name>A0A0V0S392_9BILA</name>
<organism evidence="1 2">
    <name type="scientific">Trichinella nelsoni</name>
    <dbReference type="NCBI Taxonomy" id="6336"/>
    <lineage>
        <taxon>Eukaryota</taxon>
        <taxon>Metazoa</taxon>
        <taxon>Ecdysozoa</taxon>
        <taxon>Nematoda</taxon>
        <taxon>Enoplea</taxon>
        <taxon>Dorylaimia</taxon>
        <taxon>Trichinellida</taxon>
        <taxon>Trichinellidae</taxon>
        <taxon>Trichinella</taxon>
    </lineage>
</organism>
<dbReference type="Proteomes" id="UP000054630">
    <property type="component" value="Unassembled WGS sequence"/>
</dbReference>
<keyword evidence="2" id="KW-1185">Reference proteome</keyword>
<comment type="caution">
    <text evidence="1">The sequence shown here is derived from an EMBL/GenBank/DDBJ whole genome shotgun (WGS) entry which is preliminary data.</text>
</comment>
<gene>
    <name evidence="1" type="ORF">T07_5148</name>
</gene>
<dbReference type="OrthoDB" id="5912515at2759"/>
<evidence type="ECO:0000313" key="2">
    <source>
        <dbReference type="Proteomes" id="UP000054630"/>
    </source>
</evidence>
<sequence>MDQQRQSRPLESAAYSNSSVQSLYNCPILFLHDNKDQCKACSLSVLQDNNGVQARSAGYCAAKMRHK</sequence>
<reference evidence="1 2" key="1">
    <citation type="submission" date="2015-01" db="EMBL/GenBank/DDBJ databases">
        <title>Evolution of Trichinella species and genotypes.</title>
        <authorList>
            <person name="Korhonen P.K."/>
            <person name="Edoardo P."/>
            <person name="Giuseppe L.R."/>
            <person name="Gasser R.B."/>
        </authorList>
    </citation>
    <scope>NUCLEOTIDE SEQUENCE [LARGE SCALE GENOMIC DNA]</scope>
    <source>
        <strain evidence="1">ISS37</strain>
    </source>
</reference>
<proteinExistence type="predicted"/>